<sequence>MENPSKRRRPSFADLIDLRYSSRQKENEIKLFENIKTDISMIISEQLKKRSKTEFELTTIEKKFIYLKCVADELEKLLRQGNVELKSEEEMIKNYFEYTTTNLDYIFIKYESIITDLSEKNNDMKLKLKQIKEKELEEFQSSYQLLREKSKKLNEMKNNIIIIKNNLSNLKDEYEHVQKEIEIKKEEKIYIEKSYKELLINIDGYKKEFEHVKDKCNFQMNEKKQSSINLNIIENKINDMNMEIQNLCTSQKNITNELNNLEEGNREVLDKMIEINSSLNEKCDNLSLQICEVEKEISNMQNENESIHNNYTNLEIKLKEITEMCEDKKKEDEQISIIVKNVSNELIEKKNYLKEIEKESSLLRDEYNFVKNENAQLLETYNLVEKKIEHVSASISECQTSIQMQLKELTNVEEMRKKNEKTKVELLNLIENAEKLLLDQKNFFFKISKFFNLISLSNEELLAVQNERNIEMDNNVLQNYEEVQTLFYTLSDDIKEKSAQHKMLQNDIDNFTGEVKKWEAEIKSSEQGHKNLQDKLQNVLNDKDKYEKEIKDRKHISTLKIKETNDMLELKYQELAETIATQLKTKHVEHNNFLKQGEKEKLELNFQLFKSEIVASLEKEKDEKKKLIIDRETELKMFQQKYSSLKAV</sequence>
<protein>
    <submittedName>
        <fullName evidence="2">Uncharacterized protein</fullName>
    </submittedName>
</protein>
<dbReference type="VEuPathDB" id="PlasmoDB:PocGH01_14074900"/>
<dbReference type="AlphaFoldDB" id="A0A1A8W873"/>
<gene>
    <name evidence="3" type="ORF">POVCU1_048050</name>
    <name evidence="2" type="ORF">POVCU2_0051800</name>
</gene>
<accession>A0A1A8W873</accession>
<evidence type="ECO:0000313" key="3">
    <source>
        <dbReference type="EMBL" id="SBS98691.1"/>
    </source>
</evidence>
<keyword evidence="1" id="KW-0175">Coiled coil</keyword>
<evidence type="ECO:0000313" key="2">
    <source>
        <dbReference type="EMBL" id="SBS89020.1"/>
    </source>
</evidence>
<dbReference type="EMBL" id="FLQU01000674">
    <property type="protein sequence ID" value="SBS89020.1"/>
    <property type="molecule type" value="Genomic_DNA"/>
</dbReference>
<proteinExistence type="predicted"/>
<evidence type="ECO:0000313" key="5">
    <source>
        <dbReference type="Proteomes" id="UP000078560"/>
    </source>
</evidence>
<reference evidence="2" key="1">
    <citation type="submission" date="2016-05" db="EMBL/GenBank/DDBJ databases">
        <authorList>
            <person name="Lavstsen T."/>
            <person name="Jespersen J.S."/>
        </authorList>
    </citation>
    <scope>NUCLEOTIDE SEQUENCE [LARGE SCALE GENOMIC DNA]</scope>
</reference>
<dbReference type="EMBL" id="FLQV01000880">
    <property type="protein sequence ID" value="SBS98691.1"/>
    <property type="molecule type" value="Genomic_DNA"/>
</dbReference>
<feature type="coiled-coil region" evidence="1">
    <location>
        <begin position="71"/>
        <end position="215"/>
    </location>
</feature>
<name>A0A1A8W873_PLAOA</name>
<feature type="coiled-coil region" evidence="1">
    <location>
        <begin position="494"/>
        <end position="549"/>
    </location>
</feature>
<organism evidence="2 5">
    <name type="scientific">Plasmodium ovale curtisi</name>
    <dbReference type="NCBI Taxonomy" id="864141"/>
    <lineage>
        <taxon>Eukaryota</taxon>
        <taxon>Sar</taxon>
        <taxon>Alveolata</taxon>
        <taxon>Apicomplexa</taxon>
        <taxon>Aconoidasida</taxon>
        <taxon>Haemosporida</taxon>
        <taxon>Plasmodiidae</taxon>
        <taxon>Plasmodium</taxon>
        <taxon>Plasmodium (Plasmodium)</taxon>
    </lineage>
</organism>
<feature type="coiled-coil region" evidence="1">
    <location>
        <begin position="297"/>
        <end position="387"/>
    </location>
</feature>
<dbReference type="Proteomes" id="UP000078560">
    <property type="component" value="Unassembled WGS sequence"/>
</dbReference>
<evidence type="ECO:0000313" key="4">
    <source>
        <dbReference type="Proteomes" id="UP000078546"/>
    </source>
</evidence>
<dbReference type="Proteomes" id="UP000078546">
    <property type="component" value="Unassembled WGS sequence"/>
</dbReference>
<evidence type="ECO:0000256" key="1">
    <source>
        <dbReference type="SAM" id="Coils"/>
    </source>
</evidence>
<reference evidence="4 5" key="2">
    <citation type="submission" date="2016-05" db="EMBL/GenBank/DDBJ databases">
        <authorList>
            <person name="Naeem Raeece"/>
        </authorList>
    </citation>
    <scope>NUCLEOTIDE SEQUENCE [LARGE SCALE GENOMIC DNA]</scope>
</reference>